<dbReference type="InterPro" id="IPR036804">
    <property type="entry name" value="CheR_N_sf"/>
</dbReference>
<organism evidence="7 8">
    <name type="scientific">Syntrophothermus lipocalidus (strain DSM 12680 / TGB-C1)</name>
    <dbReference type="NCBI Taxonomy" id="643648"/>
    <lineage>
        <taxon>Bacteria</taxon>
        <taxon>Bacillati</taxon>
        <taxon>Bacillota</taxon>
        <taxon>Clostridia</taxon>
        <taxon>Eubacteriales</taxon>
        <taxon>Syntrophomonadaceae</taxon>
        <taxon>Syntrophothermus</taxon>
    </lineage>
</organism>
<evidence type="ECO:0000256" key="2">
    <source>
        <dbReference type="ARBA" id="ARBA00012534"/>
    </source>
</evidence>
<dbReference type="EC" id="2.1.1.80" evidence="2"/>
<reference evidence="7 8" key="2">
    <citation type="journal article" date="2010" name="Stand. Genomic Sci.">
        <title>Complete genome sequence of Syntrophothermus lipocalidus type strain (TGB-C1).</title>
        <authorList>
            <person name="Djao O.D."/>
            <person name="Zhang X."/>
            <person name="Lucas S."/>
            <person name="Lapidus A."/>
            <person name="Del Rio T.G."/>
            <person name="Nolan M."/>
            <person name="Tice H."/>
            <person name="Cheng J.F."/>
            <person name="Han C."/>
            <person name="Tapia R."/>
            <person name="Goodwin L."/>
            <person name="Pitluck S."/>
            <person name="Liolios K."/>
            <person name="Ivanova N."/>
            <person name="Mavromatis K."/>
            <person name="Mikhailova N."/>
            <person name="Ovchinnikova G."/>
            <person name="Pati A."/>
            <person name="Brambilla E."/>
            <person name="Chen A."/>
            <person name="Palaniappan K."/>
            <person name="Land M."/>
            <person name="Hauser L."/>
            <person name="Chang Y.J."/>
            <person name="Jeffries C.D."/>
            <person name="Rohde M."/>
            <person name="Sikorski J."/>
            <person name="Spring S."/>
            <person name="Goker M."/>
            <person name="Detter J.C."/>
            <person name="Woyke T."/>
            <person name="Bristow J."/>
            <person name="Eisen J.A."/>
            <person name="Markowitz V."/>
            <person name="Hugenholtz P."/>
            <person name="Kyrpides N.C."/>
            <person name="Klenk H.P."/>
        </authorList>
    </citation>
    <scope>NUCLEOTIDE SEQUENCE [LARGE SCALE GENOMIC DNA]</scope>
    <source>
        <strain evidence="8">DSM 12680 / TGB-C1</strain>
    </source>
</reference>
<dbReference type="Pfam" id="PF03705">
    <property type="entry name" value="CheR_N"/>
    <property type="match status" value="1"/>
</dbReference>
<dbReference type="EMBL" id="CP002048">
    <property type="protein sequence ID" value="ADI02182.1"/>
    <property type="molecule type" value="Genomic_DNA"/>
</dbReference>
<dbReference type="STRING" id="643648.Slip_1419"/>
<dbReference type="SMART" id="SM00138">
    <property type="entry name" value="MeTrc"/>
    <property type="match status" value="1"/>
</dbReference>
<evidence type="ECO:0000259" key="6">
    <source>
        <dbReference type="PROSITE" id="PS50123"/>
    </source>
</evidence>
<dbReference type="PANTHER" id="PTHR24422:SF19">
    <property type="entry name" value="CHEMOTAXIS PROTEIN METHYLTRANSFERASE"/>
    <property type="match status" value="1"/>
</dbReference>
<keyword evidence="8" id="KW-1185">Reference proteome</keyword>
<keyword evidence="3 7" id="KW-0489">Methyltransferase</keyword>
<gene>
    <name evidence="7" type="ordered locus">Slip_1419</name>
</gene>
<dbReference type="GO" id="GO:0008983">
    <property type="term" value="F:protein-glutamate O-methyltransferase activity"/>
    <property type="evidence" value="ECO:0007669"/>
    <property type="project" value="UniProtKB-EC"/>
</dbReference>
<dbReference type="CDD" id="cd02440">
    <property type="entry name" value="AdoMet_MTases"/>
    <property type="match status" value="1"/>
</dbReference>
<evidence type="ECO:0000256" key="4">
    <source>
        <dbReference type="ARBA" id="ARBA00022679"/>
    </source>
</evidence>
<comment type="catalytic activity">
    <reaction evidence="1">
        <text>L-glutamyl-[protein] + S-adenosyl-L-methionine = [protein]-L-glutamate 5-O-methyl ester + S-adenosyl-L-homocysteine</text>
        <dbReference type="Rhea" id="RHEA:24452"/>
        <dbReference type="Rhea" id="RHEA-COMP:10208"/>
        <dbReference type="Rhea" id="RHEA-COMP:10311"/>
        <dbReference type="ChEBI" id="CHEBI:29973"/>
        <dbReference type="ChEBI" id="CHEBI:57856"/>
        <dbReference type="ChEBI" id="CHEBI:59789"/>
        <dbReference type="ChEBI" id="CHEBI:82795"/>
        <dbReference type="EC" id="2.1.1.80"/>
    </reaction>
</comment>
<name>D7CN97_SYNLT</name>
<evidence type="ECO:0000256" key="3">
    <source>
        <dbReference type="ARBA" id="ARBA00022603"/>
    </source>
</evidence>
<dbReference type="Gene3D" id="3.40.50.150">
    <property type="entry name" value="Vaccinia Virus protein VP39"/>
    <property type="match status" value="1"/>
</dbReference>
<dbReference type="HOGENOM" id="CLU_025854_1_1_9"/>
<dbReference type="Pfam" id="PF01739">
    <property type="entry name" value="CheR"/>
    <property type="match status" value="1"/>
</dbReference>
<dbReference type="InterPro" id="IPR000780">
    <property type="entry name" value="CheR_MeTrfase"/>
</dbReference>
<reference evidence="8" key="1">
    <citation type="journal article" date="2010" name="Stand. Genomic Sci.">
        <title>Complete genome sequence of Syntrophothermus lipocalidus type strain (TGB-C1T).</title>
        <authorList>
            <consortium name="US DOE Joint Genome Institute (JGI-PGF)"/>
            <person name="Djao O."/>
            <person name="Zhang X."/>
            <person name="Lucas S."/>
            <person name="Lapidus A."/>
            <person name="Glavina Del Rio T."/>
            <person name="Nolan M."/>
            <person name="Tice H."/>
            <person name="Cheng J."/>
            <person name="Han C."/>
            <person name="Tapia R."/>
            <person name="Goodwin L."/>
            <person name="Pitluck S."/>
            <person name="Liolios K."/>
            <person name="Ivanova N."/>
            <person name="Mavromatis K."/>
            <person name="Mikhailova N."/>
            <person name="Ovchinnikova G."/>
            <person name="Pati A."/>
            <person name="Brambilla E."/>
            <person name="Chen A."/>
            <person name="Palaniappan K."/>
            <person name="Land M."/>
            <person name="Hauser L."/>
            <person name="Chang Y."/>
            <person name="Jeffries C."/>
            <person name="Rohde M."/>
            <person name="Sikorski J."/>
            <person name="Spring S."/>
            <person name="Goker M."/>
            <person name="Detter J."/>
            <person name="Woyke T."/>
            <person name="Bristow J."/>
            <person name="Eisen J."/>
            <person name="Markowitz V."/>
            <person name="Hugenholtz P."/>
            <person name="Kyrpides N."/>
            <person name="Klenk H."/>
        </authorList>
    </citation>
    <scope>NUCLEOTIDE SEQUENCE [LARGE SCALE GENOMIC DNA]</scope>
    <source>
        <strain evidence="8">DSM 12680 / TGB-C1</strain>
    </source>
</reference>
<dbReference type="PANTHER" id="PTHR24422">
    <property type="entry name" value="CHEMOTAXIS PROTEIN METHYLTRANSFERASE"/>
    <property type="match status" value="1"/>
</dbReference>
<evidence type="ECO:0000313" key="8">
    <source>
        <dbReference type="Proteomes" id="UP000000378"/>
    </source>
</evidence>
<dbReference type="PRINTS" id="PR00996">
    <property type="entry name" value="CHERMTFRASE"/>
</dbReference>
<dbReference type="SUPFAM" id="SSF47757">
    <property type="entry name" value="Chemotaxis receptor methyltransferase CheR, N-terminal domain"/>
    <property type="match status" value="1"/>
</dbReference>
<evidence type="ECO:0000313" key="7">
    <source>
        <dbReference type="EMBL" id="ADI02182.1"/>
    </source>
</evidence>
<dbReference type="SUPFAM" id="SSF53335">
    <property type="entry name" value="S-adenosyl-L-methionine-dependent methyltransferases"/>
    <property type="match status" value="1"/>
</dbReference>
<dbReference type="InterPro" id="IPR029063">
    <property type="entry name" value="SAM-dependent_MTases_sf"/>
</dbReference>
<dbReference type="InterPro" id="IPR050903">
    <property type="entry name" value="Bact_Chemotaxis_MeTrfase"/>
</dbReference>
<dbReference type="eggNOG" id="COG1352">
    <property type="taxonomic scope" value="Bacteria"/>
</dbReference>
<dbReference type="AlphaFoldDB" id="D7CN97"/>
<dbReference type="RefSeq" id="WP_013175584.1">
    <property type="nucleotide sequence ID" value="NC_014220.1"/>
</dbReference>
<dbReference type="Proteomes" id="UP000000378">
    <property type="component" value="Chromosome"/>
</dbReference>
<keyword evidence="4 7" id="KW-0808">Transferase</keyword>
<proteinExistence type="predicted"/>
<evidence type="ECO:0000256" key="5">
    <source>
        <dbReference type="ARBA" id="ARBA00022691"/>
    </source>
</evidence>
<sequence length="261" mass="30786">MEENLGWDWFIKKFHEKSGIDLAAYKRPQMERRIGSFMRSVDARNYASFIKVLENDPVVYRKFLDHLTINVSEFFRNSNHWDILRKDIMPALIRQRAQVRAWSAGCSTGEEPYSLALLFQEHFPQRFEKILATDIDQDALEKAKTGLYLPKSLQAVPQAWVKKYFEEVNGYFRIKDELKNCVRFERHDLLKDRYPSNMDLILCRNVVIYFTEEAKEKLYRRFVDALRPGGVLFIGSTEQIFKAREIGLKSVATFFYEKAAD</sequence>
<dbReference type="Gene3D" id="1.10.155.10">
    <property type="entry name" value="Chemotaxis receptor methyltransferase CheR, N-terminal domain"/>
    <property type="match status" value="1"/>
</dbReference>
<protein>
    <recommendedName>
        <fullName evidence="2">protein-glutamate O-methyltransferase</fullName>
        <ecNumber evidence="2">2.1.1.80</ecNumber>
    </recommendedName>
</protein>
<dbReference type="GO" id="GO:0032259">
    <property type="term" value="P:methylation"/>
    <property type="evidence" value="ECO:0007669"/>
    <property type="project" value="UniProtKB-KW"/>
</dbReference>
<feature type="domain" description="CheR-type methyltransferase" evidence="6">
    <location>
        <begin position="1"/>
        <end position="261"/>
    </location>
</feature>
<dbReference type="PROSITE" id="PS50123">
    <property type="entry name" value="CHER"/>
    <property type="match status" value="1"/>
</dbReference>
<keyword evidence="5" id="KW-0949">S-adenosyl-L-methionine</keyword>
<dbReference type="InterPro" id="IPR022641">
    <property type="entry name" value="CheR_N"/>
</dbReference>
<accession>D7CN97</accession>
<evidence type="ECO:0000256" key="1">
    <source>
        <dbReference type="ARBA" id="ARBA00001541"/>
    </source>
</evidence>
<dbReference type="InterPro" id="IPR022642">
    <property type="entry name" value="CheR_C"/>
</dbReference>
<dbReference type="KEGG" id="slp:Slip_1419"/>